<organism evidence="2 3">
    <name type="scientific">Halogranum rubrum</name>
    <dbReference type="NCBI Taxonomy" id="553466"/>
    <lineage>
        <taxon>Archaea</taxon>
        <taxon>Methanobacteriati</taxon>
        <taxon>Methanobacteriota</taxon>
        <taxon>Stenosarchaea group</taxon>
        <taxon>Halobacteria</taxon>
        <taxon>Halobacteriales</taxon>
        <taxon>Haloferacaceae</taxon>
    </lineage>
</organism>
<dbReference type="AlphaFoldDB" id="A0A1I4G4W1"/>
<sequence length="108" mass="12301">MAPYGIRRPSGDDVAAFKHMPARRIRERYPGSERYARRVGDLTREAAMTARESDEYHHLGDVMLDSMARYFPEEYQARRRSLMLRSFVAGAAVGGIAIGYLSRRFGSN</sequence>
<gene>
    <name evidence="2" type="ORF">SAMN04487950_3029</name>
</gene>
<evidence type="ECO:0000313" key="2">
    <source>
        <dbReference type="EMBL" id="SFL24713.1"/>
    </source>
</evidence>
<keyword evidence="1" id="KW-0812">Transmembrane</keyword>
<reference evidence="3" key="1">
    <citation type="submission" date="2016-10" db="EMBL/GenBank/DDBJ databases">
        <authorList>
            <person name="Varghese N."/>
            <person name="Submissions S."/>
        </authorList>
    </citation>
    <scope>NUCLEOTIDE SEQUENCE [LARGE SCALE GENOMIC DNA]</scope>
    <source>
        <strain evidence="3">CGMCC 1.7738</strain>
    </source>
</reference>
<keyword evidence="3" id="KW-1185">Reference proteome</keyword>
<protein>
    <submittedName>
        <fullName evidence="2">Uncharacterized protein</fullName>
    </submittedName>
</protein>
<dbReference type="EMBL" id="FOTC01000003">
    <property type="protein sequence ID" value="SFL24713.1"/>
    <property type="molecule type" value="Genomic_DNA"/>
</dbReference>
<feature type="transmembrane region" description="Helical" evidence="1">
    <location>
        <begin position="82"/>
        <end position="102"/>
    </location>
</feature>
<accession>A0A1I4G4W1</accession>
<evidence type="ECO:0000313" key="3">
    <source>
        <dbReference type="Proteomes" id="UP000199607"/>
    </source>
</evidence>
<proteinExistence type="predicted"/>
<dbReference type="Proteomes" id="UP000199607">
    <property type="component" value="Unassembled WGS sequence"/>
</dbReference>
<keyword evidence="1" id="KW-0472">Membrane</keyword>
<keyword evidence="1" id="KW-1133">Transmembrane helix</keyword>
<dbReference type="RefSeq" id="WP_089870223.1">
    <property type="nucleotide sequence ID" value="NZ_FOTC01000003.1"/>
</dbReference>
<evidence type="ECO:0000256" key="1">
    <source>
        <dbReference type="SAM" id="Phobius"/>
    </source>
</evidence>
<name>A0A1I4G4W1_9EURY</name>